<dbReference type="InterPro" id="IPR017850">
    <property type="entry name" value="Alkaline_phosphatase_core_sf"/>
</dbReference>
<keyword evidence="5 10" id="KW-0479">Metal-binding</keyword>
<evidence type="ECO:0000256" key="12">
    <source>
        <dbReference type="PIRSR" id="PIRSR001492-2"/>
    </source>
</evidence>
<keyword evidence="6 10" id="KW-0324">Glycolysis</keyword>
<feature type="binding site" evidence="10 12">
    <location>
        <position position="124"/>
    </location>
    <ligand>
        <name>substrate</name>
    </ligand>
</feature>
<protein>
    <recommendedName>
        <fullName evidence="9 10">2,3-bisphosphoglycerate-independent phosphoglycerate mutase</fullName>
        <shortName evidence="10">BPG-independent PGAM</shortName>
        <shortName evidence="10">Phosphoglyceromutase</shortName>
        <shortName evidence="10">iPGM</shortName>
        <ecNumber evidence="4 10">5.4.2.12</ecNumber>
    </recommendedName>
</protein>
<dbReference type="SUPFAM" id="SSF53649">
    <property type="entry name" value="Alkaline phosphatase-like"/>
    <property type="match status" value="1"/>
</dbReference>
<comment type="caution">
    <text evidence="16">The sequence shown here is derived from an EMBL/GenBank/DDBJ whole genome shotgun (WGS) entry which is preliminary data.</text>
</comment>
<dbReference type="AlphaFoldDB" id="A0A4R6M298"/>
<feature type="binding site" evidence="10 13">
    <location>
        <position position="13"/>
    </location>
    <ligand>
        <name>Mn(2+)</name>
        <dbReference type="ChEBI" id="CHEBI:29035"/>
        <label>2</label>
    </ligand>
</feature>
<feature type="domain" description="Metalloenzyme" evidence="14">
    <location>
        <begin position="5"/>
        <end position="500"/>
    </location>
</feature>
<dbReference type="InterPro" id="IPR005995">
    <property type="entry name" value="Pgm_bpd_ind"/>
</dbReference>
<feature type="binding site" evidence="10 13">
    <location>
        <position position="445"/>
    </location>
    <ligand>
        <name>Mn(2+)</name>
        <dbReference type="ChEBI" id="CHEBI:29035"/>
        <label>2</label>
    </ligand>
</feature>
<dbReference type="SUPFAM" id="SSF64158">
    <property type="entry name" value="2,3-Bisphosphoglycerate-independent phosphoglycerate mutase, substrate-binding domain"/>
    <property type="match status" value="1"/>
</dbReference>
<dbReference type="HAMAP" id="MF_01038">
    <property type="entry name" value="GpmI"/>
    <property type="match status" value="1"/>
</dbReference>
<evidence type="ECO:0000256" key="9">
    <source>
        <dbReference type="ARBA" id="ARBA00071648"/>
    </source>
</evidence>
<dbReference type="EC" id="5.4.2.12" evidence="4 10"/>
<dbReference type="PANTHER" id="PTHR31637">
    <property type="entry name" value="2,3-BISPHOSPHOGLYCERATE-INDEPENDENT PHOSPHOGLYCERATE MUTASE"/>
    <property type="match status" value="1"/>
</dbReference>
<sequence>MARPKPLALIIADGLGINENAEGNAVYQADTPFLDKLNKEYPHSILKPSGEAVGLPEGQMGNSEVGHLNIGAGRIVYQDFTRINKAVEEKHLLDNEALKKAVDHAKENDGALHLIGLLSDGGVHSHIKHLFGLIEMADRAGLEKVYIHPILDGRDTPPTSGTGYLKELQEELDRVGTGRIATVSGRYYTMDRDNRWERTKKSYDMLVLGEGNKAENAVKAVEASYKEDVEDEFVVPTVITENGEPVGPMNDHDSVIFFNFRADRARQITKALTIDGFEGFEREPEHPEDLYYVTMTEYDEEFDLPVAFEPVEIEDGLGDVLSREGLKQLRIAETEKYAHVTFFFNGGVEEPNEGEDRILIPSPQVATYEMQPEMSAYEVTDRLLEKIEAEEYDVIILNYANIDMVGHTGYMDAAIEAVETVDECLSKIVPAILDKGGQALITSDHGNGEKMKEEKDGSPFTAHTANIVPLYYVGGPENKAIASGKLADLAPTMLEILGIEQPEKMTGESLLIDIEKEKKNR</sequence>
<dbReference type="GO" id="GO:0004619">
    <property type="term" value="F:phosphoglycerate mutase activity"/>
    <property type="evidence" value="ECO:0007669"/>
    <property type="project" value="UniProtKB-UniRule"/>
</dbReference>
<comment type="pathway">
    <text evidence="2 10">Carbohydrate degradation; glycolysis; pyruvate from D-glyceraldehyde 3-phosphate: step 3/5.</text>
</comment>
<comment type="catalytic activity">
    <reaction evidence="1 10">
        <text>(2R)-2-phosphoglycerate = (2R)-3-phosphoglycerate</text>
        <dbReference type="Rhea" id="RHEA:15901"/>
        <dbReference type="ChEBI" id="CHEBI:58272"/>
        <dbReference type="ChEBI" id="CHEBI:58289"/>
        <dbReference type="EC" id="5.4.2.12"/>
    </reaction>
</comment>
<dbReference type="RefSeq" id="WP_133514142.1">
    <property type="nucleotide sequence ID" value="NZ_SNWX01000003.1"/>
</dbReference>
<evidence type="ECO:0000256" key="3">
    <source>
        <dbReference type="ARBA" id="ARBA00008819"/>
    </source>
</evidence>
<dbReference type="NCBIfam" id="TIGR01307">
    <property type="entry name" value="pgm_bpd_ind"/>
    <property type="match status" value="1"/>
</dbReference>
<evidence type="ECO:0000259" key="15">
    <source>
        <dbReference type="Pfam" id="PF06415"/>
    </source>
</evidence>
<feature type="binding site" evidence="10 12">
    <location>
        <begin position="261"/>
        <end position="264"/>
    </location>
    <ligand>
        <name>substrate</name>
    </ligand>
</feature>
<comment type="function">
    <text evidence="10">Catalyzes the interconversion of 2-phosphoglycerate and 3-phosphoglycerate.</text>
</comment>
<dbReference type="PIRSF" id="PIRSF001492">
    <property type="entry name" value="IPGAM"/>
    <property type="match status" value="1"/>
</dbReference>
<evidence type="ECO:0000256" key="7">
    <source>
        <dbReference type="ARBA" id="ARBA00023211"/>
    </source>
</evidence>
<feature type="active site" description="Phosphoserine intermediate" evidence="10 11">
    <location>
        <position position="63"/>
    </location>
</feature>
<dbReference type="Pfam" id="PF01676">
    <property type="entry name" value="Metalloenzyme"/>
    <property type="match status" value="1"/>
</dbReference>
<feature type="domain" description="BPG-independent PGAM N-terminal" evidence="15">
    <location>
        <begin position="83"/>
        <end position="300"/>
    </location>
</feature>
<evidence type="ECO:0000256" key="5">
    <source>
        <dbReference type="ARBA" id="ARBA00022723"/>
    </source>
</evidence>
<evidence type="ECO:0000259" key="14">
    <source>
        <dbReference type="Pfam" id="PF01676"/>
    </source>
</evidence>
<dbReference type="CDD" id="cd16010">
    <property type="entry name" value="iPGM"/>
    <property type="match status" value="1"/>
</dbReference>
<feature type="binding site" evidence="10 13">
    <location>
        <position position="403"/>
    </location>
    <ligand>
        <name>Mn(2+)</name>
        <dbReference type="ChEBI" id="CHEBI:29035"/>
        <label>1</label>
    </ligand>
</feature>
<reference evidence="16 17" key="1">
    <citation type="submission" date="2019-03" db="EMBL/GenBank/DDBJ databases">
        <title>Subsurface microbial communities from deep shales in Ohio and West Virginia, USA.</title>
        <authorList>
            <person name="Wrighton K."/>
        </authorList>
    </citation>
    <scope>NUCLEOTIDE SEQUENCE [LARGE SCALE GENOMIC DNA]</scope>
    <source>
        <strain evidence="16 17">MA284_T2</strain>
    </source>
</reference>
<dbReference type="GO" id="GO:0006007">
    <property type="term" value="P:glucose catabolic process"/>
    <property type="evidence" value="ECO:0007669"/>
    <property type="project" value="InterPro"/>
</dbReference>
<keyword evidence="7 10" id="KW-0464">Manganese</keyword>
<evidence type="ECO:0000313" key="17">
    <source>
        <dbReference type="Proteomes" id="UP000295064"/>
    </source>
</evidence>
<comment type="similarity">
    <text evidence="3 10">Belongs to the BPG-independent phosphoglycerate mutase family.</text>
</comment>
<accession>A0A4R6M298</accession>
<feature type="binding site" evidence="10 13">
    <location>
        <position position="444"/>
    </location>
    <ligand>
        <name>Mn(2+)</name>
        <dbReference type="ChEBI" id="CHEBI:29035"/>
        <label>2</label>
    </ligand>
</feature>
<dbReference type="Gene3D" id="3.40.1450.10">
    <property type="entry name" value="BPG-independent phosphoglycerate mutase, domain B"/>
    <property type="match status" value="1"/>
</dbReference>
<dbReference type="EMBL" id="SNWX01000003">
    <property type="protein sequence ID" value="TDO94510.1"/>
    <property type="molecule type" value="Genomic_DNA"/>
</dbReference>
<dbReference type="Gene3D" id="3.40.720.10">
    <property type="entry name" value="Alkaline Phosphatase, subunit A"/>
    <property type="match status" value="1"/>
</dbReference>
<evidence type="ECO:0000256" key="11">
    <source>
        <dbReference type="PIRSR" id="PIRSR001492-1"/>
    </source>
</evidence>
<dbReference type="Proteomes" id="UP000295064">
    <property type="component" value="Unassembled WGS sequence"/>
</dbReference>
<evidence type="ECO:0000256" key="4">
    <source>
        <dbReference type="ARBA" id="ARBA00012026"/>
    </source>
</evidence>
<feature type="binding site" evidence="10 13">
    <location>
        <position position="463"/>
    </location>
    <ligand>
        <name>Mn(2+)</name>
        <dbReference type="ChEBI" id="CHEBI:29035"/>
        <label>1</label>
    </ligand>
</feature>
<organism evidence="16 17">
    <name type="scientific">Halanaerobium saccharolyticum</name>
    <dbReference type="NCBI Taxonomy" id="43595"/>
    <lineage>
        <taxon>Bacteria</taxon>
        <taxon>Bacillati</taxon>
        <taxon>Bacillota</taxon>
        <taxon>Clostridia</taxon>
        <taxon>Halanaerobiales</taxon>
        <taxon>Halanaerobiaceae</taxon>
        <taxon>Halanaerobium</taxon>
    </lineage>
</organism>
<comment type="subunit">
    <text evidence="10">Monomer.</text>
</comment>
<comment type="cofactor">
    <cofactor evidence="10">
        <name>Mn(2+)</name>
        <dbReference type="ChEBI" id="CHEBI:29035"/>
    </cofactor>
    <text evidence="10">Binds 2 manganese ions per subunit.</text>
</comment>
<evidence type="ECO:0000256" key="13">
    <source>
        <dbReference type="PIRSR" id="PIRSR001492-3"/>
    </source>
</evidence>
<dbReference type="PANTHER" id="PTHR31637:SF0">
    <property type="entry name" value="2,3-BISPHOSPHOGLYCERATE-INDEPENDENT PHOSPHOGLYCERATE MUTASE"/>
    <property type="match status" value="1"/>
</dbReference>
<feature type="binding site" evidence="10 13">
    <location>
        <position position="63"/>
    </location>
    <ligand>
        <name>Mn(2+)</name>
        <dbReference type="ChEBI" id="CHEBI:29035"/>
        <label>2</label>
    </ligand>
</feature>
<evidence type="ECO:0000256" key="1">
    <source>
        <dbReference type="ARBA" id="ARBA00000370"/>
    </source>
</evidence>
<feature type="binding site" evidence="10 12">
    <location>
        <begin position="154"/>
        <end position="155"/>
    </location>
    <ligand>
        <name>substrate</name>
    </ligand>
</feature>
<feature type="binding site" evidence="10 13">
    <location>
        <position position="407"/>
    </location>
    <ligand>
        <name>Mn(2+)</name>
        <dbReference type="ChEBI" id="CHEBI:29035"/>
        <label>1</label>
    </ligand>
</feature>
<dbReference type="GO" id="GO:0006096">
    <property type="term" value="P:glycolytic process"/>
    <property type="evidence" value="ECO:0007669"/>
    <property type="project" value="UniProtKB-UniRule"/>
</dbReference>
<evidence type="ECO:0000256" key="10">
    <source>
        <dbReference type="HAMAP-Rule" id="MF_01038"/>
    </source>
</evidence>
<evidence type="ECO:0000256" key="2">
    <source>
        <dbReference type="ARBA" id="ARBA00004798"/>
    </source>
</evidence>
<keyword evidence="8 10" id="KW-0413">Isomerase</keyword>
<dbReference type="InterPro" id="IPR036646">
    <property type="entry name" value="PGAM_B_sf"/>
</dbReference>
<feature type="binding site" evidence="10 12">
    <location>
        <position position="186"/>
    </location>
    <ligand>
        <name>substrate</name>
    </ligand>
</feature>
<evidence type="ECO:0000313" key="16">
    <source>
        <dbReference type="EMBL" id="TDO94510.1"/>
    </source>
</evidence>
<feature type="binding site" evidence="10 12">
    <location>
        <position position="336"/>
    </location>
    <ligand>
        <name>substrate</name>
    </ligand>
</feature>
<dbReference type="GO" id="GO:0005737">
    <property type="term" value="C:cytoplasm"/>
    <property type="evidence" value="ECO:0007669"/>
    <property type="project" value="InterPro"/>
</dbReference>
<dbReference type="Pfam" id="PF06415">
    <property type="entry name" value="iPGM_N"/>
    <property type="match status" value="1"/>
</dbReference>
<dbReference type="FunFam" id="3.40.1450.10:FF:000001">
    <property type="entry name" value="2,3-bisphosphoglycerate-independent phosphoglycerate mutase"/>
    <property type="match status" value="1"/>
</dbReference>
<gene>
    <name evidence="10" type="primary">gpmI</name>
    <name evidence="16" type="ORF">DFR79_103189</name>
</gene>
<dbReference type="InterPro" id="IPR011258">
    <property type="entry name" value="BPG-indep_PGM_N"/>
</dbReference>
<dbReference type="UniPathway" id="UPA00109">
    <property type="reaction ID" value="UER00186"/>
</dbReference>
<evidence type="ECO:0000256" key="8">
    <source>
        <dbReference type="ARBA" id="ARBA00023235"/>
    </source>
</evidence>
<proteinExistence type="inferred from homology"/>
<dbReference type="InterPro" id="IPR006124">
    <property type="entry name" value="Metalloenzyme"/>
</dbReference>
<dbReference type="OrthoDB" id="9800863at2"/>
<evidence type="ECO:0000256" key="6">
    <source>
        <dbReference type="ARBA" id="ARBA00023152"/>
    </source>
</evidence>
<dbReference type="GO" id="GO:0030145">
    <property type="term" value="F:manganese ion binding"/>
    <property type="evidence" value="ECO:0007669"/>
    <property type="project" value="UniProtKB-UniRule"/>
</dbReference>
<feature type="binding site" evidence="10 12">
    <location>
        <position position="192"/>
    </location>
    <ligand>
        <name>substrate</name>
    </ligand>
</feature>
<name>A0A4R6M298_9FIRM</name>